<feature type="binding site" evidence="9">
    <location>
        <position position="331"/>
    </location>
    <ligand>
        <name>Zn(2+)</name>
        <dbReference type="ChEBI" id="CHEBI:29105"/>
        <label>2</label>
    </ligand>
</feature>
<name>A0A7C4JLM6_9CREN</name>
<evidence type="ECO:0000256" key="4">
    <source>
        <dbReference type="ARBA" id="ARBA00022723"/>
    </source>
</evidence>
<keyword evidence="8 9" id="KW-0170">Cobalt</keyword>
<evidence type="ECO:0000256" key="1">
    <source>
        <dbReference type="ARBA" id="ARBA00022490"/>
    </source>
</evidence>
<accession>A0A7C4JLM6</accession>
<keyword evidence="3 9" id="KW-0028">Amino-acid biosynthesis</keyword>
<feature type="active site" evidence="9">
    <location>
        <position position="72"/>
    </location>
</feature>
<evidence type="ECO:0000313" key="12">
    <source>
        <dbReference type="EMBL" id="HGQ64813.1"/>
    </source>
</evidence>
<dbReference type="EC" id="3.5.1.130" evidence="9"/>
<evidence type="ECO:0000256" key="9">
    <source>
        <dbReference type="HAMAP-Rule" id="MF_01120"/>
    </source>
</evidence>
<comment type="function">
    <text evidence="9">Catalyzes the release of L-lysine from [LysW]-gamma-L-lysine and the release of L-ornithine from [LysW]-L-ornithine.</text>
</comment>
<dbReference type="InterPro" id="IPR050072">
    <property type="entry name" value="Peptidase_M20A"/>
</dbReference>
<keyword evidence="7 9" id="KW-0457">Lysine biosynthesis</keyword>
<dbReference type="PANTHER" id="PTHR43808">
    <property type="entry name" value="ACETYLORNITHINE DEACETYLASE"/>
    <property type="match status" value="1"/>
</dbReference>
<protein>
    <recommendedName>
        <fullName evidence="9">Putative [LysW]-lysine/[LysW]-ornithine hydrolase</fullName>
        <ecNumber evidence="9">3.5.1.130</ecNumber>
        <ecNumber evidence="9">3.5.1.132</ecNumber>
    </recommendedName>
</protein>
<dbReference type="GO" id="GO:0050897">
    <property type="term" value="F:cobalt ion binding"/>
    <property type="evidence" value="ECO:0007669"/>
    <property type="project" value="UniProtKB-UniRule"/>
</dbReference>
<dbReference type="InterPro" id="IPR011650">
    <property type="entry name" value="Peptidase_M20_dimer"/>
</dbReference>
<dbReference type="EMBL" id="DTCK01000034">
    <property type="protein sequence ID" value="HGQ36055.1"/>
    <property type="molecule type" value="Genomic_DNA"/>
</dbReference>
<evidence type="ECO:0000256" key="6">
    <source>
        <dbReference type="ARBA" id="ARBA00022833"/>
    </source>
</evidence>
<evidence type="ECO:0000256" key="2">
    <source>
        <dbReference type="ARBA" id="ARBA00022571"/>
    </source>
</evidence>
<feature type="binding site" evidence="9">
    <location>
        <position position="129"/>
    </location>
    <ligand>
        <name>Zn(2+)</name>
        <dbReference type="ChEBI" id="CHEBI:29105"/>
        <label>2</label>
    </ligand>
</feature>
<dbReference type="GO" id="GO:0016811">
    <property type="term" value="F:hydrolase activity, acting on carbon-nitrogen (but not peptide) bonds, in linear amides"/>
    <property type="evidence" value="ECO:0007669"/>
    <property type="project" value="UniProtKB-UniRule"/>
</dbReference>
<dbReference type="InterPro" id="IPR001261">
    <property type="entry name" value="ArgE/DapE_CS"/>
</dbReference>
<feature type="binding site" evidence="9">
    <location>
        <position position="152"/>
    </location>
    <ligand>
        <name>Zn(2+)</name>
        <dbReference type="ChEBI" id="CHEBI:29105"/>
        <label>1</label>
    </ligand>
</feature>
<dbReference type="InterPro" id="IPR002933">
    <property type="entry name" value="Peptidase_M20"/>
</dbReference>
<dbReference type="Gene3D" id="3.40.630.10">
    <property type="entry name" value="Zn peptidases"/>
    <property type="match status" value="1"/>
</dbReference>
<dbReference type="GO" id="GO:0019878">
    <property type="term" value="P:lysine biosynthetic process via aminoadipic acid"/>
    <property type="evidence" value="ECO:0007669"/>
    <property type="project" value="UniProtKB-UniRule"/>
</dbReference>
<dbReference type="Gene3D" id="3.30.70.360">
    <property type="match status" value="1"/>
</dbReference>
<dbReference type="GO" id="GO:0042450">
    <property type="term" value="P:L-arginine biosynthetic process via ornithine"/>
    <property type="evidence" value="ECO:0007669"/>
    <property type="project" value="UniProtKB-UniRule"/>
</dbReference>
<feature type="binding site" evidence="9">
    <location>
        <position position="70"/>
    </location>
    <ligand>
        <name>Zn(2+)</name>
        <dbReference type="ChEBI" id="CHEBI:29105"/>
        <label>1</label>
    </ligand>
</feature>
<comment type="caution">
    <text evidence="12">The sequence shown here is derived from an EMBL/GenBank/DDBJ whole genome shotgun (WGS) entry which is preliminary data.</text>
</comment>
<dbReference type="GO" id="GO:0005737">
    <property type="term" value="C:cytoplasm"/>
    <property type="evidence" value="ECO:0007669"/>
    <property type="project" value="UniProtKB-SubCell"/>
</dbReference>
<evidence type="ECO:0000256" key="7">
    <source>
        <dbReference type="ARBA" id="ARBA00023154"/>
    </source>
</evidence>
<reference evidence="12" key="1">
    <citation type="journal article" date="2020" name="mSystems">
        <title>Genome- and Community-Level Interaction Insights into Carbon Utilization and Element Cycling Functions of Hydrothermarchaeota in Hydrothermal Sediment.</title>
        <authorList>
            <person name="Zhou Z."/>
            <person name="Liu Y."/>
            <person name="Xu W."/>
            <person name="Pan J."/>
            <person name="Luo Z.H."/>
            <person name="Li M."/>
        </authorList>
    </citation>
    <scope>NUCLEOTIDE SEQUENCE [LARGE SCALE GENOMIC DNA]</scope>
    <source>
        <strain evidence="12">SpSt-637</strain>
        <strain evidence="11">SpSt-667</strain>
    </source>
</reference>
<gene>
    <name evidence="9" type="primary">lysK</name>
    <name evidence="12" type="ORF">ENU08_06175</name>
    <name evidence="11" type="ORF">ENU41_05185</name>
</gene>
<dbReference type="PROSITE" id="PS00758">
    <property type="entry name" value="ARGE_DAPE_CPG2_1"/>
    <property type="match status" value="1"/>
</dbReference>
<dbReference type="EC" id="3.5.1.132" evidence="9"/>
<evidence type="ECO:0000256" key="8">
    <source>
        <dbReference type="ARBA" id="ARBA00023285"/>
    </source>
</evidence>
<evidence type="ECO:0000313" key="11">
    <source>
        <dbReference type="EMBL" id="HGQ36055.1"/>
    </source>
</evidence>
<dbReference type="UniPathway" id="UPA00068"/>
<evidence type="ECO:0000259" key="10">
    <source>
        <dbReference type="Pfam" id="PF07687"/>
    </source>
</evidence>
<keyword evidence="6 9" id="KW-0862">Zinc</keyword>
<organism evidence="12">
    <name type="scientific">Ignisphaera aggregans</name>
    <dbReference type="NCBI Taxonomy" id="334771"/>
    <lineage>
        <taxon>Archaea</taxon>
        <taxon>Thermoproteota</taxon>
        <taxon>Thermoprotei</taxon>
        <taxon>Desulfurococcales</taxon>
        <taxon>Desulfurococcaceae</taxon>
        <taxon>Ignisphaera</taxon>
    </lineage>
</organism>
<keyword evidence="5 9" id="KW-0378">Hydrolase</keyword>
<evidence type="ECO:0000256" key="3">
    <source>
        <dbReference type="ARBA" id="ARBA00022605"/>
    </source>
</evidence>
<feature type="active site" description="Proton acceptor" evidence="9">
    <location>
        <position position="128"/>
    </location>
</feature>
<feature type="binding site" evidence="9">
    <location>
        <position position="94"/>
    </location>
    <ligand>
        <name>Zn(2+)</name>
        <dbReference type="ChEBI" id="CHEBI:29105"/>
        <label>2</label>
    </ligand>
</feature>
<dbReference type="InterPro" id="IPR010175">
    <property type="entry name" value="LysK"/>
</dbReference>
<dbReference type="NCBIfam" id="TIGR01902">
    <property type="entry name" value="dapE-lys-deAc"/>
    <property type="match status" value="1"/>
</dbReference>
<dbReference type="UniPathway" id="UPA00033">
    <property type="reaction ID" value="UER00039"/>
</dbReference>
<comment type="similarity">
    <text evidence="9">Belongs to the peptidase M20A family. LysK subfamily.</text>
</comment>
<dbReference type="EMBL" id="DTBD01000055">
    <property type="protein sequence ID" value="HGQ64813.1"/>
    <property type="molecule type" value="Genomic_DNA"/>
</dbReference>
<dbReference type="Pfam" id="PF01546">
    <property type="entry name" value="Peptidase_M20"/>
    <property type="match status" value="1"/>
</dbReference>
<comment type="catalytic activity">
    <reaction evidence="9">
        <text>[amino-group carrier protein]-C-terminal-gamma-(L-ornithyl)-L-glutamate + H2O = [amino-group carrier protein]-C-terminal-L-glutamate + L-ornithine</text>
        <dbReference type="Rhea" id="RHEA:52676"/>
        <dbReference type="Rhea" id="RHEA-COMP:9693"/>
        <dbReference type="Rhea" id="RHEA-COMP:13328"/>
        <dbReference type="ChEBI" id="CHEBI:15377"/>
        <dbReference type="ChEBI" id="CHEBI:46911"/>
        <dbReference type="ChEBI" id="CHEBI:78525"/>
        <dbReference type="ChEBI" id="CHEBI:136763"/>
        <dbReference type="EC" id="3.5.1.132"/>
    </reaction>
</comment>
<comment type="pathway">
    <text evidence="9">Amino-acid biosynthesis; L-lysine biosynthesis via AAA pathway; L-lysine from L-alpha-aminoadipate (Thermus route): step 5/5.</text>
</comment>
<dbReference type="AlphaFoldDB" id="A0A7C4JLM6"/>
<keyword evidence="2 9" id="KW-0055">Arginine biosynthesis</keyword>
<sequence length="367" mass="40150">MSNASLKNLALEMLLNLLKAYSPPRKEEKAIGILREYAKKLGYENILVDEAGNLVASYGHGDVKLAVIGHIDTVPWELPVEFDGYAIFGRGAVDAKGPLVAAFIGFALAKQYIDPRRLSVYAIAVIDEEGDSLGAKYLVKSGFKADGVIVAEPSNTDGVVLGYRGSARFLVTCQGTGGHSSSGTENSACDKLISVWNKIKNLYNSAGNVYEHTPALLKLWCGEDAPISPRYGEALISIRIALNSGIESITKNVDAIVNSFNDCRWNLLDYTKSVKVSANNIAARATIRAILMNDLRPRILYKYGTSDMNILYPTVTENIVAYGPGKSELAHTAKEYITIDELIKGMHVYRDLAKEFINLSIRHTKNQ</sequence>
<dbReference type="GO" id="GO:0008270">
    <property type="term" value="F:zinc ion binding"/>
    <property type="evidence" value="ECO:0007669"/>
    <property type="project" value="UniProtKB-UniRule"/>
</dbReference>
<keyword evidence="1 9" id="KW-0963">Cytoplasm</keyword>
<comment type="subcellular location">
    <subcellularLocation>
        <location evidence="9">Cytoplasm</location>
    </subcellularLocation>
</comment>
<dbReference type="Pfam" id="PF07687">
    <property type="entry name" value="M20_dimer"/>
    <property type="match status" value="1"/>
</dbReference>
<dbReference type="SUPFAM" id="SSF53187">
    <property type="entry name" value="Zn-dependent exopeptidases"/>
    <property type="match status" value="1"/>
</dbReference>
<dbReference type="PANTHER" id="PTHR43808:SF28">
    <property type="entry name" value="[LYSW]-LYSINE_[LYSW]-ORNITHINE HYDROLASE"/>
    <property type="match status" value="1"/>
</dbReference>
<keyword evidence="4 9" id="KW-0479">Metal-binding</keyword>
<comment type="catalytic activity">
    <reaction evidence="9">
        <text>[amino-group carrier protein]-C-terminal-gamma-(L-lysyl)-L-glutamate + H2O = [amino-group carrier protein]-C-terminal-L-glutamate + L-lysine</text>
        <dbReference type="Rhea" id="RHEA:48684"/>
        <dbReference type="Rhea" id="RHEA-COMP:9693"/>
        <dbReference type="Rhea" id="RHEA-COMP:9715"/>
        <dbReference type="ChEBI" id="CHEBI:15377"/>
        <dbReference type="ChEBI" id="CHEBI:32551"/>
        <dbReference type="ChEBI" id="CHEBI:78525"/>
        <dbReference type="ChEBI" id="CHEBI:78526"/>
        <dbReference type="EC" id="3.5.1.130"/>
    </reaction>
</comment>
<feature type="binding site" evidence="9">
    <location>
        <position position="94"/>
    </location>
    <ligand>
        <name>Zn(2+)</name>
        <dbReference type="ChEBI" id="CHEBI:29105"/>
        <label>1</label>
    </ligand>
</feature>
<comment type="pathway">
    <text evidence="9">Amino-acid biosynthesis; L-arginine biosynthesis.</text>
</comment>
<dbReference type="HAMAP" id="MF_01120">
    <property type="entry name" value="LysK"/>
    <property type="match status" value="1"/>
</dbReference>
<feature type="domain" description="Peptidase M20 dimerisation" evidence="10">
    <location>
        <begin position="162"/>
        <end position="259"/>
    </location>
</feature>
<comment type="cofactor">
    <cofactor evidence="9">
        <name>Zn(2+)</name>
        <dbReference type="ChEBI" id="CHEBI:29105"/>
    </cofactor>
    <cofactor evidence="9">
        <name>Co(2+)</name>
        <dbReference type="ChEBI" id="CHEBI:48828"/>
    </cofactor>
    <text evidence="9">Binds 2 Zn(2+) or Co(2+) ions per subunit.</text>
</comment>
<proteinExistence type="inferred from homology"/>
<evidence type="ECO:0000256" key="5">
    <source>
        <dbReference type="ARBA" id="ARBA00022801"/>
    </source>
</evidence>